<accession>A0A9W7CCT1</accession>
<gene>
    <name evidence="1" type="ORF">TrRE_jg11170</name>
</gene>
<organism evidence="1 2">
    <name type="scientific">Triparma retinervis</name>
    <dbReference type="NCBI Taxonomy" id="2557542"/>
    <lineage>
        <taxon>Eukaryota</taxon>
        <taxon>Sar</taxon>
        <taxon>Stramenopiles</taxon>
        <taxon>Ochrophyta</taxon>
        <taxon>Bolidophyceae</taxon>
        <taxon>Parmales</taxon>
        <taxon>Triparmaceae</taxon>
        <taxon>Triparma</taxon>
    </lineage>
</organism>
<keyword evidence="2" id="KW-1185">Reference proteome</keyword>
<name>A0A9W7CCT1_9STRA</name>
<dbReference type="Proteomes" id="UP001165082">
    <property type="component" value="Unassembled WGS sequence"/>
</dbReference>
<dbReference type="EMBL" id="BRXZ01000137">
    <property type="protein sequence ID" value="GMI05967.1"/>
    <property type="molecule type" value="Genomic_DNA"/>
</dbReference>
<reference evidence="1" key="1">
    <citation type="submission" date="2022-07" db="EMBL/GenBank/DDBJ databases">
        <title>Genome analysis of Parmales, a sister group of diatoms, reveals the evolutionary specialization of diatoms from phago-mixotrophs to photoautotrophs.</title>
        <authorList>
            <person name="Ban H."/>
            <person name="Sato S."/>
            <person name="Yoshikawa S."/>
            <person name="Kazumasa Y."/>
            <person name="Nakamura Y."/>
            <person name="Ichinomiya M."/>
            <person name="Saitoh K."/>
            <person name="Sato N."/>
            <person name="Blanc-Mathieu R."/>
            <person name="Endo H."/>
            <person name="Kuwata A."/>
            <person name="Ogata H."/>
        </authorList>
    </citation>
    <scope>NUCLEOTIDE SEQUENCE</scope>
</reference>
<proteinExistence type="predicted"/>
<evidence type="ECO:0000313" key="2">
    <source>
        <dbReference type="Proteomes" id="UP001165082"/>
    </source>
</evidence>
<dbReference type="AlphaFoldDB" id="A0A9W7CCT1"/>
<sequence>MAIEHAGLLHILYEEEEDSELWKQVDEGKWEGKQRAMDLKNVVDVGSSVEEGKKAKHTFNAQFRRAVEDAKKADDGLLVDGLRYDLWFNIVGPALVARMGQVTVKRLQQYMEDMRAGGIGEVNRIQGKGAMQAGPKYWTLLNPSGGGNGTKTDETWRRYVKVLGCLLAWLVDEIKLPSL</sequence>
<protein>
    <submittedName>
        <fullName evidence="1">Uncharacterized protein</fullName>
    </submittedName>
</protein>
<feature type="non-terminal residue" evidence="1">
    <location>
        <position position="1"/>
    </location>
</feature>
<evidence type="ECO:0000313" key="1">
    <source>
        <dbReference type="EMBL" id="GMI05967.1"/>
    </source>
</evidence>
<comment type="caution">
    <text evidence="1">The sequence shown here is derived from an EMBL/GenBank/DDBJ whole genome shotgun (WGS) entry which is preliminary data.</text>
</comment>